<proteinExistence type="predicted"/>
<accession>A0A7X0LSX8</accession>
<dbReference type="EMBL" id="JACHEM010000042">
    <property type="protein sequence ID" value="MBB6440188.1"/>
    <property type="molecule type" value="Genomic_DNA"/>
</dbReference>
<name>A0A7X0LSX8_9ACTN</name>
<dbReference type="AlphaFoldDB" id="A0A7X0LSX8"/>
<comment type="caution">
    <text evidence="1">The sequence shown here is derived from an EMBL/GenBank/DDBJ whole genome shotgun (WGS) entry which is preliminary data.</text>
</comment>
<protein>
    <submittedName>
        <fullName evidence="1">Uncharacterized protein</fullName>
    </submittedName>
</protein>
<dbReference type="Proteomes" id="UP000540423">
    <property type="component" value="Unassembled WGS sequence"/>
</dbReference>
<organism evidence="1 2">
    <name type="scientific">Streptomyces candidus</name>
    <dbReference type="NCBI Taxonomy" id="67283"/>
    <lineage>
        <taxon>Bacteria</taxon>
        <taxon>Bacillati</taxon>
        <taxon>Actinomycetota</taxon>
        <taxon>Actinomycetes</taxon>
        <taxon>Kitasatosporales</taxon>
        <taxon>Streptomycetaceae</taxon>
        <taxon>Streptomyces</taxon>
    </lineage>
</organism>
<evidence type="ECO:0000313" key="1">
    <source>
        <dbReference type="EMBL" id="MBB6440188.1"/>
    </source>
</evidence>
<sequence length="40" mass="4747">MQHPCAAWPVQMLRCTRDTTVLQPDDHHQYHEQHPPTQGR</sequence>
<evidence type="ECO:0000313" key="2">
    <source>
        <dbReference type="Proteomes" id="UP000540423"/>
    </source>
</evidence>
<reference evidence="1 2" key="1">
    <citation type="submission" date="2020-08" db="EMBL/GenBank/DDBJ databases">
        <title>Genomic Encyclopedia of Type Strains, Phase IV (KMG-IV): sequencing the most valuable type-strain genomes for metagenomic binning, comparative biology and taxonomic classification.</title>
        <authorList>
            <person name="Goeker M."/>
        </authorList>
    </citation>
    <scope>NUCLEOTIDE SEQUENCE [LARGE SCALE GENOMIC DNA]</scope>
    <source>
        <strain evidence="1 2">DSM 40141</strain>
    </source>
</reference>
<keyword evidence="2" id="KW-1185">Reference proteome</keyword>
<dbReference type="RefSeq" id="WP_260421923.1">
    <property type="nucleotide sequence ID" value="NZ_BNBN01000031.1"/>
</dbReference>
<gene>
    <name evidence="1" type="ORF">HNQ79_006701</name>
</gene>